<proteinExistence type="predicted"/>
<dbReference type="Proteomes" id="UP000218387">
    <property type="component" value="Chromosome"/>
</dbReference>
<keyword evidence="2" id="KW-1185">Reference proteome</keyword>
<dbReference type="AlphaFoldDB" id="A0A4P9C791"/>
<accession>A0A4P9C791</accession>
<dbReference type="RefSeq" id="WP_096920190.1">
    <property type="nucleotide sequence ID" value="NZ_CP029487.1"/>
</dbReference>
<dbReference type="KEGG" id="emt:CPZ25_008565"/>
<name>A0A4P9C791_EUBML</name>
<dbReference type="EMBL" id="CP029487">
    <property type="protein sequence ID" value="QCT71379.1"/>
    <property type="molecule type" value="Genomic_DNA"/>
</dbReference>
<reference evidence="1 2" key="1">
    <citation type="submission" date="2018-05" db="EMBL/GenBank/DDBJ databases">
        <title>Genome comparison of Eubacterium sp.</title>
        <authorList>
            <person name="Feng Y."/>
            <person name="Sanchez-Andrea I."/>
            <person name="Stams A.J.M."/>
            <person name="De Vos W.M."/>
        </authorList>
    </citation>
    <scope>NUCLEOTIDE SEQUENCE [LARGE SCALE GENOMIC DNA]</scope>
    <source>
        <strain evidence="1 2">YI</strain>
    </source>
</reference>
<gene>
    <name evidence="1" type="ORF">CPZ25_008565</name>
</gene>
<organism evidence="1 2">
    <name type="scientific">Eubacterium maltosivorans</name>
    <dbReference type="NCBI Taxonomy" id="2041044"/>
    <lineage>
        <taxon>Bacteria</taxon>
        <taxon>Bacillati</taxon>
        <taxon>Bacillota</taxon>
        <taxon>Clostridia</taxon>
        <taxon>Eubacteriales</taxon>
        <taxon>Eubacteriaceae</taxon>
        <taxon>Eubacterium</taxon>
    </lineage>
</organism>
<sequence>MTTLFNTTHPLTQKEIDMRVSDTAYSTALNLMHLISIGRINRETAQIVMSPLYSIIPLDEEEIEQERDKKGIKENLNEDVSYQFSRYTREMFLYAEQYRNKQLSPWRNKSFQSFLDYLYDDQLIDSEVIFESIYDHAQYYYLIEFLCLLEDDITPEQRKRAYKKTMVQDCDAGLVTGNDIGKHNCLADTLELFPAPDYIQETKAYKYETIWKELHG</sequence>
<protein>
    <submittedName>
        <fullName evidence="1">Uncharacterized protein</fullName>
    </submittedName>
</protein>
<evidence type="ECO:0000313" key="2">
    <source>
        <dbReference type="Proteomes" id="UP000218387"/>
    </source>
</evidence>
<evidence type="ECO:0000313" key="1">
    <source>
        <dbReference type="EMBL" id="QCT71379.1"/>
    </source>
</evidence>